<evidence type="ECO:0000313" key="3">
    <source>
        <dbReference type="Proteomes" id="UP000037643"/>
    </source>
</evidence>
<sequence length="211" mass="23638">MEQAPSQEPTERDGSAEARAAPRFTLLMRAAKLLAPQGQFLCVIRDVSATGVSLRGFHHLPQGDGLQLELQSGERYTIEEVWNRGVEAGYRFDREVEVAELLAEPSDYPKRPLRLDVSLPLRIESTGHVLEGDLVNISQQGACIECATFLAIDQPLRLVSRRLPDIHAKVRWRDRQHYGLSFDTTFNLRELAHTTARLQCPSLLAVQPGES</sequence>
<dbReference type="PATRIC" id="fig|543877.4.peg.2330"/>
<evidence type="ECO:0000259" key="1">
    <source>
        <dbReference type="Pfam" id="PF07238"/>
    </source>
</evidence>
<dbReference type="Proteomes" id="UP000037643">
    <property type="component" value="Chromosome"/>
</dbReference>
<dbReference type="Gene3D" id="2.40.10.220">
    <property type="entry name" value="predicted glycosyltransferase like domains"/>
    <property type="match status" value="1"/>
</dbReference>
<dbReference type="Pfam" id="PF07238">
    <property type="entry name" value="PilZ"/>
    <property type="match status" value="1"/>
</dbReference>
<keyword evidence="3" id="KW-1185">Reference proteome</keyword>
<gene>
    <name evidence="2" type="ORF">AM2010_2296</name>
</gene>
<organism evidence="2 3">
    <name type="scientific">Pelagerythrobacter marensis</name>
    <dbReference type="NCBI Taxonomy" id="543877"/>
    <lineage>
        <taxon>Bacteria</taxon>
        <taxon>Pseudomonadati</taxon>
        <taxon>Pseudomonadota</taxon>
        <taxon>Alphaproteobacteria</taxon>
        <taxon>Sphingomonadales</taxon>
        <taxon>Erythrobacteraceae</taxon>
        <taxon>Pelagerythrobacter</taxon>
    </lineage>
</organism>
<dbReference type="EMBL" id="CP011805">
    <property type="protein sequence ID" value="AKM08353.1"/>
    <property type="molecule type" value="Genomic_DNA"/>
</dbReference>
<dbReference type="OrthoDB" id="7929489at2"/>
<proteinExistence type="predicted"/>
<dbReference type="SUPFAM" id="SSF141371">
    <property type="entry name" value="PilZ domain-like"/>
    <property type="match status" value="1"/>
</dbReference>
<dbReference type="KEGG" id="amx:AM2010_2296"/>
<dbReference type="RefSeq" id="WP_047807194.1">
    <property type="nucleotide sequence ID" value="NZ_CP011805.1"/>
</dbReference>
<accession>A0A0G3XD65</accession>
<dbReference type="AlphaFoldDB" id="A0A0G3XD65"/>
<reference evidence="2 3" key="1">
    <citation type="submission" date="2015-06" db="EMBL/GenBank/DDBJ databases">
        <authorList>
            <person name="Kim K.M."/>
        </authorList>
    </citation>
    <scope>NUCLEOTIDE SEQUENCE [LARGE SCALE GENOMIC DNA]</scope>
    <source>
        <strain evidence="2 3">KCTC 22370</strain>
    </source>
</reference>
<dbReference type="InterPro" id="IPR009875">
    <property type="entry name" value="PilZ_domain"/>
</dbReference>
<feature type="domain" description="PilZ" evidence="1">
    <location>
        <begin position="114"/>
        <end position="187"/>
    </location>
</feature>
<name>A0A0G3XD65_9SPHN</name>
<protein>
    <recommendedName>
        <fullName evidence="1">PilZ domain-containing protein</fullName>
    </recommendedName>
</protein>
<dbReference type="GO" id="GO:0035438">
    <property type="term" value="F:cyclic-di-GMP binding"/>
    <property type="evidence" value="ECO:0007669"/>
    <property type="project" value="InterPro"/>
</dbReference>
<evidence type="ECO:0000313" key="2">
    <source>
        <dbReference type="EMBL" id="AKM08353.1"/>
    </source>
</evidence>